<sequence>MKALSLSKLLWTGLALFALLLWLASNVVVVADLRQPLRDVYPTMFLMRQGFSHIPASNPAYKFGSHWQHALDGRRSTSASDTYVEVTVANTSCVYLEVSLYCRRNGPSSPPAPNARHVSSMRDHGCDSDVLQSGARLRVKIQDRTEREYHVTHGKTVKLACGLAQDQAHHIRIRALLPSDPSKGVRLKFDGLWLNREGYLVRALAAGQPYIEVASATNLSIPSSYPSLLASRLNMSHVGIDTRNKCLSAHSEGGCSDLRSHHFGSRNTCTPLGFFSHRFDVEAPSAHILELGESDALHILRPGVTEDQVGQAVDALVKQYRAFIHSIRATAHEYASGHGIAMNVIETSYAYNSDSMATPILLLVPFTRSRQARQLLRSIVSRTAQEARTDGDLYVVWADTERWVTKDDMLRGNDSAAGQLSDHAHTKIAFGLSEILCPLMPVVAGCHYHVPRKYDGELHLPDAAGMGRLLEERKLALIKERLGIFGAS</sequence>
<dbReference type="GeneID" id="28741467"/>
<evidence type="ECO:0000313" key="1">
    <source>
        <dbReference type="EMBL" id="KPI41768.1"/>
    </source>
</evidence>
<dbReference type="RefSeq" id="XP_018001731.1">
    <property type="nucleotide sequence ID" value="XM_018149587.1"/>
</dbReference>
<comment type="caution">
    <text evidence="1">The sequence shown here is derived from an EMBL/GenBank/DDBJ whole genome shotgun (WGS) entry which is preliminary data.</text>
</comment>
<dbReference type="VEuPathDB" id="FungiDB:AB675_9082"/>
<dbReference type="AlphaFoldDB" id="A0A0N0NNP0"/>
<dbReference type="EMBL" id="LFJN01000009">
    <property type="protein sequence ID" value="KPI41768.1"/>
    <property type="molecule type" value="Genomic_DNA"/>
</dbReference>
<dbReference type="Proteomes" id="UP000038010">
    <property type="component" value="Unassembled WGS sequence"/>
</dbReference>
<protein>
    <submittedName>
        <fullName evidence="1">Uncharacterized protein</fullName>
    </submittedName>
</protein>
<reference evidence="1 2" key="1">
    <citation type="submission" date="2015-06" db="EMBL/GenBank/DDBJ databases">
        <title>Draft genome of the ant-associated black yeast Phialophora attae CBS 131958.</title>
        <authorList>
            <person name="Moreno L.F."/>
            <person name="Stielow B.J."/>
            <person name="de Hoog S."/>
            <person name="Vicente V.A."/>
            <person name="Weiss V.A."/>
            <person name="de Vries M."/>
            <person name="Cruz L.M."/>
            <person name="Souza E.M."/>
        </authorList>
    </citation>
    <scope>NUCLEOTIDE SEQUENCE [LARGE SCALE GENOMIC DNA]</scope>
    <source>
        <strain evidence="1 2">CBS 131958</strain>
    </source>
</reference>
<organism evidence="1 2">
    <name type="scientific">Cyphellophora attinorum</name>
    <dbReference type="NCBI Taxonomy" id="1664694"/>
    <lineage>
        <taxon>Eukaryota</taxon>
        <taxon>Fungi</taxon>
        <taxon>Dikarya</taxon>
        <taxon>Ascomycota</taxon>
        <taxon>Pezizomycotina</taxon>
        <taxon>Eurotiomycetes</taxon>
        <taxon>Chaetothyriomycetidae</taxon>
        <taxon>Chaetothyriales</taxon>
        <taxon>Cyphellophoraceae</taxon>
        <taxon>Cyphellophora</taxon>
    </lineage>
</organism>
<name>A0A0N0NNP0_9EURO</name>
<evidence type="ECO:0000313" key="2">
    <source>
        <dbReference type="Proteomes" id="UP000038010"/>
    </source>
</evidence>
<gene>
    <name evidence="1" type="ORF">AB675_9082</name>
</gene>
<accession>A0A0N0NNP0</accession>
<proteinExistence type="predicted"/>
<keyword evidence="2" id="KW-1185">Reference proteome</keyword>